<dbReference type="GO" id="GO:0003887">
    <property type="term" value="F:DNA-directed DNA polymerase activity"/>
    <property type="evidence" value="ECO:0007669"/>
    <property type="project" value="TreeGrafter"/>
</dbReference>
<protein>
    <submittedName>
        <fullName evidence="3">DNA methylase</fullName>
    </submittedName>
</protein>
<keyword evidence="3" id="KW-0489">Methyltransferase</keyword>
<dbReference type="Gene3D" id="1.10.150.20">
    <property type="entry name" value="5' to 3' exonuclease, C-terminal subdomain"/>
    <property type="match status" value="1"/>
</dbReference>
<dbReference type="Gene3D" id="3.30.70.270">
    <property type="match status" value="1"/>
</dbReference>
<comment type="caution">
    <text evidence="3">The sequence shown here is derived from an EMBL/GenBank/DDBJ whole genome shotgun (WGS) entry which is preliminary data.</text>
</comment>
<dbReference type="EMBL" id="VUMM01000001">
    <property type="protein sequence ID" value="MSS00648.1"/>
    <property type="molecule type" value="Genomic_DNA"/>
</dbReference>
<dbReference type="Pfam" id="PF00817">
    <property type="entry name" value="IMS"/>
    <property type="match status" value="1"/>
</dbReference>
<reference evidence="3 4" key="1">
    <citation type="submission" date="2019-08" db="EMBL/GenBank/DDBJ databases">
        <title>In-depth cultivation of the pig gut microbiome towards novel bacterial diversity and tailored functional studies.</title>
        <authorList>
            <person name="Wylensek D."/>
            <person name="Hitch T.C.A."/>
            <person name="Clavel T."/>
        </authorList>
    </citation>
    <scope>NUCLEOTIDE SEQUENCE [LARGE SCALE GENOMIC DNA]</scope>
    <source>
        <strain evidence="3 4">LKV-178-WT-2G</strain>
    </source>
</reference>
<dbReference type="GO" id="GO:0006281">
    <property type="term" value="P:DNA repair"/>
    <property type="evidence" value="ECO:0007669"/>
    <property type="project" value="InterPro"/>
</dbReference>
<dbReference type="InterPro" id="IPR043502">
    <property type="entry name" value="DNA/RNA_pol_sf"/>
</dbReference>
<feature type="domain" description="UmuC" evidence="2">
    <location>
        <begin position="4"/>
        <end position="209"/>
    </location>
</feature>
<gene>
    <name evidence="3" type="ORF">FYJ50_00705</name>
</gene>
<dbReference type="GO" id="GO:0032259">
    <property type="term" value="P:methylation"/>
    <property type="evidence" value="ECO:0007669"/>
    <property type="project" value="UniProtKB-KW"/>
</dbReference>
<dbReference type="InterPro" id="IPR050116">
    <property type="entry name" value="DNA_polymerase-Y"/>
</dbReference>
<dbReference type="PANTHER" id="PTHR11076">
    <property type="entry name" value="DNA REPAIR POLYMERASE UMUC / TRANSFERASE FAMILY MEMBER"/>
    <property type="match status" value="1"/>
</dbReference>
<evidence type="ECO:0000256" key="1">
    <source>
        <dbReference type="ARBA" id="ARBA00010945"/>
    </source>
</evidence>
<dbReference type="InterPro" id="IPR017961">
    <property type="entry name" value="DNA_pol_Y-fam_little_finger"/>
</dbReference>
<dbReference type="RefSeq" id="WP_154459122.1">
    <property type="nucleotide sequence ID" value="NZ_VUMM01000001.1"/>
</dbReference>
<dbReference type="Gene3D" id="3.40.1170.60">
    <property type="match status" value="1"/>
</dbReference>
<dbReference type="SUPFAM" id="SSF56672">
    <property type="entry name" value="DNA/RNA polymerases"/>
    <property type="match status" value="1"/>
</dbReference>
<dbReference type="Pfam" id="PF11799">
    <property type="entry name" value="IMS_C"/>
    <property type="match status" value="1"/>
</dbReference>
<dbReference type="GO" id="GO:0009432">
    <property type="term" value="P:SOS response"/>
    <property type="evidence" value="ECO:0007669"/>
    <property type="project" value="TreeGrafter"/>
</dbReference>
<dbReference type="PANTHER" id="PTHR11076:SF35">
    <property type="entry name" value="DNA REPAIR PROTEIN HOMOLOG YOBH"/>
    <property type="match status" value="1"/>
</dbReference>
<evidence type="ECO:0000259" key="2">
    <source>
        <dbReference type="PROSITE" id="PS50173"/>
    </source>
</evidence>
<accession>A0A7X2T348</accession>
<evidence type="ECO:0000313" key="3">
    <source>
        <dbReference type="EMBL" id="MSS00648.1"/>
    </source>
</evidence>
<keyword evidence="3" id="KW-0808">Transferase</keyword>
<dbReference type="Proteomes" id="UP000470082">
    <property type="component" value="Unassembled WGS sequence"/>
</dbReference>
<dbReference type="GO" id="GO:0003684">
    <property type="term" value="F:damaged DNA binding"/>
    <property type="evidence" value="ECO:0007669"/>
    <property type="project" value="InterPro"/>
</dbReference>
<dbReference type="AlphaFoldDB" id="A0A7X2T348"/>
<sequence length="452" mass="51866">MNSYLAIDLKSFYASVECIERGLDPLTTHLVVADESRTRTTICLAVSPSLKQFGLPGRCRLFEVEQKCEEIKRKTGHKPHYIIATPRMALYIEYSSRIYKIYTKYISPEDIHVYSIDEVFIDIKPYLSLYKMDAFSLCRMILRDILETTGITATAGIGTNLYLAKVSMDIVAKHTKPDSYGSRIAFLDEISYRKQLWNHKPLTDFWRIGKGIASRLENHHLYTMKDIAIESIENENWFYKEFGVDAEILIDHAWGYEPCTIQNIKHYKPSLKSLSYGQVLPKAYSKKEGTVIIKEMIEQMIMDLHKQNLKTISLSFYIGYEIVSNYKGESIKDSYGRTLPKGVSKSITLSTYTSSKKIILNTILSLYEKLVDPSLSIRRISLSANLLKPKEDAVEQLSLFDSIDEKNKEEKLNQTLIEIQNRYGKNSVIKGTDLEQEATTLERNRQIGGHKA</sequence>
<comment type="similarity">
    <text evidence="1">Belongs to the DNA polymerase type-Y family.</text>
</comment>
<dbReference type="GO" id="GO:0008168">
    <property type="term" value="F:methyltransferase activity"/>
    <property type="evidence" value="ECO:0007669"/>
    <property type="project" value="UniProtKB-KW"/>
</dbReference>
<name>A0A7X2T348_9FIRM</name>
<proteinExistence type="inferred from homology"/>
<keyword evidence="4" id="KW-1185">Reference proteome</keyword>
<dbReference type="GO" id="GO:0005829">
    <property type="term" value="C:cytosol"/>
    <property type="evidence" value="ECO:0007669"/>
    <property type="project" value="TreeGrafter"/>
</dbReference>
<dbReference type="GO" id="GO:0042276">
    <property type="term" value="P:error-prone translesion synthesis"/>
    <property type="evidence" value="ECO:0007669"/>
    <property type="project" value="TreeGrafter"/>
</dbReference>
<evidence type="ECO:0000313" key="4">
    <source>
        <dbReference type="Proteomes" id="UP000470082"/>
    </source>
</evidence>
<dbReference type="InterPro" id="IPR001126">
    <property type="entry name" value="UmuC"/>
</dbReference>
<dbReference type="InterPro" id="IPR043128">
    <property type="entry name" value="Rev_trsase/Diguanyl_cyclase"/>
</dbReference>
<organism evidence="3 4">
    <name type="scientific">Floccifex porci</name>
    <dbReference type="NCBI Taxonomy" id="2606629"/>
    <lineage>
        <taxon>Bacteria</taxon>
        <taxon>Bacillati</taxon>
        <taxon>Bacillota</taxon>
        <taxon>Erysipelotrichia</taxon>
        <taxon>Erysipelotrichales</taxon>
        <taxon>Erysipelotrichaceae</taxon>
        <taxon>Floccifex</taxon>
    </lineage>
</organism>
<dbReference type="PROSITE" id="PS50173">
    <property type="entry name" value="UMUC"/>
    <property type="match status" value="1"/>
</dbReference>